<feature type="compositionally biased region" description="Pro residues" evidence="6">
    <location>
        <begin position="145"/>
        <end position="154"/>
    </location>
</feature>
<evidence type="ECO:0000256" key="5">
    <source>
        <dbReference type="ARBA" id="ARBA00023180"/>
    </source>
</evidence>
<reference evidence="9 10" key="1">
    <citation type="journal article" date="2020" name="Mol. Biol. Evol.">
        <title>Interspecific Gene Flow and the Evolution of Specialization in Black and White Rhinoceros.</title>
        <authorList>
            <person name="Moodley Y."/>
            <person name="Westbury M.V."/>
            <person name="Russo I.M."/>
            <person name="Gopalakrishnan S."/>
            <person name="Rakotoarivelo A."/>
            <person name="Olsen R.A."/>
            <person name="Prost S."/>
            <person name="Tunstall T."/>
            <person name="Ryder O.A."/>
            <person name="Dalen L."/>
            <person name="Bruford M.W."/>
        </authorList>
    </citation>
    <scope>NUCLEOTIDE SEQUENCE [LARGE SCALE GENOMIC DNA]</scope>
    <source>
        <strain evidence="9">SBR-YM</strain>
        <tissue evidence="9">Skin</tissue>
    </source>
</reference>
<evidence type="ECO:0000313" key="10">
    <source>
        <dbReference type="Proteomes" id="UP000551758"/>
    </source>
</evidence>
<evidence type="ECO:0000259" key="8">
    <source>
        <dbReference type="PROSITE" id="PS50240"/>
    </source>
</evidence>
<dbReference type="Proteomes" id="UP000551758">
    <property type="component" value="Unassembled WGS sequence"/>
</dbReference>
<evidence type="ECO:0000256" key="2">
    <source>
        <dbReference type="ARBA" id="ARBA00022729"/>
    </source>
</evidence>
<keyword evidence="7" id="KW-0812">Transmembrane</keyword>
<keyword evidence="1" id="KW-0645">Protease</keyword>
<keyword evidence="7" id="KW-0472">Membrane</keyword>
<keyword evidence="7" id="KW-1133">Transmembrane helix</keyword>
<evidence type="ECO:0000256" key="1">
    <source>
        <dbReference type="ARBA" id="ARBA00022670"/>
    </source>
</evidence>
<feature type="compositionally biased region" description="Basic and acidic residues" evidence="6">
    <location>
        <begin position="93"/>
        <end position="102"/>
    </location>
</feature>
<dbReference type="InterPro" id="IPR009003">
    <property type="entry name" value="Peptidase_S1_PA"/>
</dbReference>
<feature type="region of interest" description="Disordered" evidence="6">
    <location>
        <begin position="137"/>
        <end position="181"/>
    </location>
</feature>
<dbReference type="PANTHER" id="PTHR24253">
    <property type="entry name" value="TRANSMEMBRANE PROTEASE SERINE"/>
    <property type="match status" value="1"/>
</dbReference>
<protein>
    <recommendedName>
        <fullName evidence="8">Peptidase S1 domain-containing protein</fullName>
    </recommendedName>
</protein>
<feature type="domain" description="Peptidase S1" evidence="8">
    <location>
        <begin position="195"/>
        <end position="446"/>
    </location>
</feature>
<keyword evidence="2" id="KW-0732">Signal</keyword>
<dbReference type="EMBL" id="JACDTQ010001582">
    <property type="protein sequence ID" value="KAF5921691.1"/>
    <property type="molecule type" value="Genomic_DNA"/>
</dbReference>
<evidence type="ECO:0000256" key="7">
    <source>
        <dbReference type="SAM" id="Phobius"/>
    </source>
</evidence>
<name>A0A7J7F148_DICBM</name>
<comment type="caution">
    <text evidence="9">The sequence shown here is derived from an EMBL/GenBank/DDBJ whole genome shotgun (WGS) entry which is preliminary data.</text>
</comment>
<dbReference type="InterPro" id="IPR001314">
    <property type="entry name" value="Peptidase_S1A"/>
</dbReference>
<dbReference type="CDD" id="cd00190">
    <property type="entry name" value="Tryp_SPc"/>
    <property type="match status" value="1"/>
</dbReference>
<sequence length="473" mass="51375">MTALNEESAEGAGDTQRLARVSGEAFRRRKHMSRGFWLDTVWSEGLSETESTAFPASPGPLQARIRHSCPSTTGPLARPRPCAPPGLPPGREGALREGRGRGGADGIPGGPRGGGCLGLLVWLLLLQPGLSEAWAGGDGAQGGLAPPPSSPPPSGVGREDPRASLRTPPPEGVPGSSGAPRIPYDRVCGRVIMKMLGGKEAEEGEWPWQVSVRISGRHVCGGSLVTKQWVLTAGHWILNRFHYSVKMGSWSVYKEITSMFSKVGTIQNDPALLQLLYPINFAVTIQPVCIPKETFQVEAGTRCWVTGWGRREEFGETVRQEANSGRRRQPYPWSGELYSYILQEVDQYIIYYDRCNQVVQKAMSTNKDVVLKGMICGYKDAGKDACQLPYSQKPGPDSGGPLVCEFNETWVQLGIVSWGIGCGCRNVPAVYIDVDVYTKWLVTVVNQATSLYLVVFLILPLCLVLPLGILATP</sequence>
<evidence type="ECO:0000256" key="6">
    <source>
        <dbReference type="SAM" id="MobiDB-lite"/>
    </source>
</evidence>
<feature type="region of interest" description="Disordered" evidence="6">
    <location>
        <begin position="67"/>
        <end position="109"/>
    </location>
</feature>
<dbReference type="Gene3D" id="2.40.10.10">
    <property type="entry name" value="Trypsin-like serine proteases"/>
    <property type="match status" value="3"/>
</dbReference>
<dbReference type="PRINTS" id="PR00722">
    <property type="entry name" value="CHYMOTRYPSIN"/>
</dbReference>
<organism evidence="9 10">
    <name type="scientific">Diceros bicornis minor</name>
    <name type="common">South-central black rhinoceros</name>
    <dbReference type="NCBI Taxonomy" id="77932"/>
    <lineage>
        <taxon>Eukaryota</taxon>
        <taxon>Metazoa</taxon>
        <taxon>Chordata</taxon>
        <taxon>Craniata</taxon>
        <taxon>Vertebrata</taxon>
        <taxon>Euteleostomi</taxon>
        <taxon>Mammalia</taxon>
        <taxon>Eutheria</taxon>
        <taxon>Laurasiatheria</taxon>
        <taxon>Perissodactyla</taxon>
        <taxon>Rhinocerotidae</taxon>
        <taxon>Diceros</taxon>
    </lineage>
</organism>
<dbReference type="Pfam" id="PF00089">
    <property type="entry name" value="Trypsin"/>
    <property type="match status" value="2"/>
</dbReference>
<feature type="transmembrane region" description="Helical" evidence="7">
    <location>
        <begin position="451"/>
        <end position="471"/>
    </location>
</feature>
<dbReference type="InterPro" id="IPR043504">
    <property type="entry name" value="Peptidase_S1_PA_chymotrypsin"/>
</dbReference>
<dbReference type="SUPFAM" id="SSF50494">
    <property type="entry name" value="Trypsin-like serine proteases"/>
    <property type="match status" value="1"/>
</dbReference>
<dbReference type="SMART" id="SM00020">
    <property type="entry name" value="Tryp_SPc"/>
    <property type="match status" value="1"/>
</dbReference>
<evidence type="ECO:0000313" key="9">
    <source>
        <dbReference type="EMBL" id="KAF5921691.1"/>
    </source>
</evidence>
<keyword evidence="3" id="KW-0378">Hydrolase</keyword>
<gene>
    <name evidence="9" type="ORF">HPG69_012862</name>
</gene>
<keyword evidence="10" id="KW-1185">Reference proteome</keyword>
<dbReference type="PANTHER" id="PTHR24253:SF159">
    <property type="entry name" value="SERINE PROTEASE 42"/>
    <property type="match status" value="1"/>
</dbReference>
<dbReference type="GO" id="GO:0006508">
    <property type="term" value="P:proteolysis"/>
    <property type="evidence" value="ECO:0007669"/>
    <property type="project" value="UniProtKB-KW"/>
</dbReference>
<keyword evidence="4" id="KW-1015">Disulfide bond</keyword>
<proteinExistence type="predicted"/>
<keyword evidence="5" id="KW-0325">Glycoprotein</keyword>
<dbReference type="GO" id="GO:0004252">
    <property type="term" value="F:serine-type endopeptidase activity"/>
    <property type="evidence" value="ECO:0007669"/>
    <property type="project" value="InterPro"/>
</dbReference>
<dbReference type="InterPro" id="IPR001254">
    <property type="entry name" value="Trypsin_dom"/>
</dbReference>
<dbReference type="AlphaFoldDB" id="A0A7J7F148"/>
<evidence type="ECO:0000256" key="4">
    <source>
        <dbReference type="ARBA" id="ARBA00023157"/>
    </source>
</evidence>
<dbReference type="PROSITE" id="PS50240">
    <property type="entry name" value="TRYPSIN_DOM"/>
    <property type="match status" value="1"/>
</dbReference>
<accession>A0A7J7F148</accession>
<evidence type="ECO:0000256" key="3">
    <source>
        <dbReference type="ARBA" id="ARBA00022801"/>
    </source>
</evidence>